<feature type="domain" description="SusD-like N-terminal" evidence="7">
    <location>
        <begin position="31"/>
        <end position="234"/>
    </location>
</feature>
<evidence type="ECO:0000259" key="7">
    <source>
        <dbReference type="Pfam" id="PF14322"/>
    </source>
</evidence>
<dbReference type="PROSITE" id="PS51257">
    <property type="entry name" value="PROKAR_LIPOPROTEIN"/>
    <property type="match status" value="1"/>
</dbReference>
<evidence type="ECO:0000256" key="5">
    <source>
        <dbReference type="ARBA" id="ARBA00023237"/>
    </source>
</evidence>
<dbReference type="Proteomes" id="UP001165297">
    <property type="component" value="Unassembled WGS sequence"/>
</dbReference>
<evidence type="ECO:0000256" key="4">
    <source>
        <dbReference type="ARBA" id="ARBA00023136"/>
    </source>
</evidence>
<protein>
    <submittedName>
        <fullName evidence="8">RagB/SusD family nutrient uptake outer membrane protein</fullName>
    </submittedName>
</protein>
<comment type="subcellular location">
    <subcellularLocation>
        <location evidence="1">Cell outer membrane</location>
    </subcellularLocation>
</comment>
<proteinExistence type="inferred from homology"/>
<evidence type="ECO:0000256" key="3">
    <source>
        <dbReference type="ARBA" id="ARBA00022729"/>
    </source>
</evidence>
<reference evidence="8" key="1">
    <citation type="submission" date="2021-10" db="EMBL/GenBank/DDBJ databases">
        <authorList>
            <person name="Dean J.D."/>
            <person name="Kim M.K."/>
            <person name="Newey C.N."/>
            <person name="Stoker T.S."/>
            <person name="Thompson D.W."/>
            <person name="Grose J.H."/>
        </authorList>
    </citation>
    <scope>NUCLEOTIDE SEQUENCE</scope>
    <source>
        <strain evidence="8">BT635</strain>
    </source>
</reference>
<dbReference type="Pfam" id="PF14322">
    <property type="entry name" value="SusD-like_3"/>
    <property type="match status" value="1"/>
</dbReference>
<dbReference type="InterPro" id="IPR012944">
    <property type="entry name" value="SusD_RagB_dom"/>
</dbReference>
<dbReference type="InterPro" id="IPR011990">
    <property type="entry name" value="TPR-like_helical_dom_sf"/>
</dbReference>
<organism evidence="8 9">
    <name type="scientific">Hymenobacter nitidus</name>
    <dbReference type="NCBI Taxonomy" id="2880929"/>
    <lineage>
        <taxon>Bacteria</taxon>
        <taxon>Pseudomonadati</taxon>
        <taxon>Bacteroidota</taxon>
        <taxon>Cytophagia</taxon>
        <taxon>Cytophagales</taxon>
        <taxon>Hymenobacteraceae</taxon>
        <taxon>Hymenobacter</taxon>
    </lineage>
</organism>
<keyword evidence="3" id="KW-0732">Signal</keyword>
<name>A0ABS8AH72_9BACT</name>
<keyword evidence="9" id="KW-1185">Reference proteome</keyword>
<sequence length="504" mass="54999">MFPKSTTPHFTKHALLLALGTLGLLSGCGKEFLDLQPRNAVTTEIFYKTQNDAIQATNAVYSQLSQNGMYNYSLWGIGDVMSDNSYLGGGGAADGIEFQQLDNFTIPATNPLTTSHWQRAYLGVGQANQVLTRVPAIEMDAAIKNRCLGEAAFLRALYYFYLVRGFGDVPLVLAPPATAAEAAGLSRTPAAQVYAQIEKDLLDAIAKLPASYTGDDVGRATKWSATGLLAKVYLTQKKMSEAAVQARAVIAGSGKSLWTNFGDNFKVENENGQESLFEVQFKNGLSSYTTDGPGSVMNEFWGARFFGNPYVVSSGGYGFNIPEKEFVDGFEPGDLRKGPTVFVPGDKYPDGQVQPASLVGDPFGFNIRKFFVGTVNVNNWDSPLNVPVLRLAEVYLILAEAVGPNAEGLEAINKVRRRAFGLPLNSPSAKDLTAATPDFAAAVLRERRYELAFEMDRWYDLKRTGKLVETMRAQGKTIQDFNNLLPIPQSERNVNPNLTQNPGY</sequence>
<dbReference type="InterPro" id="IPR033985">
    <property type="entry name" value="SusD-like_N"/>
</dbReference>
<dbReference type="Pfam" id="PF07980">
    <property type="entry name" value="SusD_RagB"/>
    <property type="match status" value="1"/>
</dbReference>
<gene>
    <name evidence="8" type="ORF">LGH70_17070</name>
</gene>
<evidence type="ECO:0000259" key="6">
    <source>
        <dbReference type="Pfam" id="PF07980"/>
    </source>
</evidence>
<comment type="caution">
    <text evidence="8">The sequence shown here is derived from an EMBL/GenBank/DDBJ whole genome shotgun (WGS) entry which is preliminary data.</text>
</comment>
<accession>A0ABS8AH72</accession>
<evidence type="ECO:0000313" key="8">
    <source>
        <dbReference type="EMBL" id="MCB2379312.1"/>
    </source>
</evidence>
<dbReference type="Gene3D" id="1.25.40.390">
    <property type="match status" value="1"/>
</dbReference>
<feature type="domain" description="RagB/SusD" evidence="6">
    <location>
        <begin position="359"/>
        <end position="504"/>
    </location>
</feature>
<evidence type="ECO:0000256" key="1">
    <source>
        <dbReference type="ARBA" id="ARBA00004442"/>
    </source>
</evidence>
<evidence type="ECO:0000313" key="9">
    <source>
        <dbReference type="Proteomes" id="UP001165297"/>
    </source>
</evidence>
<dbReference type="EMBL" id="JAJADQ010000009">
    <property type="protein sequence ID" value="MCB2379312.1"/>
    <property type="molecule type" value="Genomic_DNA"/>
</dbReference>
<comment type="similarity">
    <text evidence="2">Belongs to the SusD family.</text>
</comment>
<evidence type="ECO:0000256" key="2">
    <source>
        <dbReference type="ARBA" id="ARBA00006275"/>
    </source>
</evidence>
<dbReference type="CDD" id="cd08977">
    <property type="entry name" value="SusD"/>
    <property type="match status" value="1"/>
</dbReference>
<dbReference type="RefSeq" id="WP_226188041.1">
    <property type="nucleotide sequence ID" value="NZ_JAJADQ010000009.1"/>
</dbReference>
<keyword evidence="5" id="KW-0998">Cell outer membrane</keyword>
<dbReference type="SUPFAM" id="SSF48452">
    <property type="entry name" value="TPR-like"/>
    <property type="match status" value="1"/>
</dbReference>
<keyword evidence="4" id="KW-0472">Membrane</keyword>